<protein>
    <recommendedName>
        <fullName evidence="10">Polymerase nucleotidyl transferase domain-containing protein</fullName>
    </recommendedName>
</protein>
<dbReference type="GO" id="GO:0005524">
    <property type="term" value="F:ATP binding"/>
    <property type="evidence" value="ECO:0007669"/>
    <property type="project" value="UniProtKB-KW"/>
</dbReference>
<evidence type="ECO:0000259" key="10">
    <source>
        <dbReference type="Pfam" id="PF01909"/>
    </source>
</evidence>
<dbReference type="PANTHER" id="PTHR33571">
    <property type="entry name" value="SSL8005 PROTEIN"/>
    <property type="match status" value="1"/>
</dbReference>
<keyword evidence="8" id="KW-0460">Magnesium</keyword>
<keyword evidence="3" id="KW-0808">Transferase</keyword>
<keyword evidence="4" id="KW-0548">Nucleotidyltransferase</keyword>
<comment type="cofactor">
    <cofactor evidence="1">
        <name>Mg(2+)</name>
        <dbReference type="ChEBI" id="CHEBI:18420"/>
    </cofactor>
</comment>
<accession>A0A1Y1RQQ2</accession>
<dbReference type="Gene3D" id="3.30.460.10">
    <property type="entry name" value="Beta Polymerase, domain 2"/>
    <property type="match status" value="1"/>
</dbReference>
<keyword evidence="6" id="KW-0547">Nucleotide-binding</keyword>
<reference evidence="11 12" key="1">
    <citation type="submission" date="2016-05" db="EMBL/GenBank/DDBJ databases">
        <title>Draft genome sequence of a porcine commensal Rothia nasimurium.</title>
        <authorList>
            <person name="Gaiser R.A."/>
            <person name="Van Baarlen P."/>
            <person name="Wells J.M."/>
        </authorList>
    </citation>
    <scope>NUCLEOTIDE SEQUENCE [LARGE SCALE GENOMIC DNA]</scope>
    <source>
        <strain evidence="11 12">PT-32</strain>
    </source>
</reference>
<evidence type="ECO:0000256" key="4">
    <source>
        <dbReference type="ARBA" id="ARBA00022695"/>
    </source>
</evidence>
<gene>
    <name evidence="11" type="ORF">A7979_00670</name>
</gene>
<keyword evidence="5" id="KW-0479">Metal-binding</keyword>
<sequence>MVLVKATPETLKLRSLVEEHRAEIDQVFEQYGASNPRLFGSVARGDADETSDIDIMVDLHEPDRRRLMRLAGMSQSLREILNVSVDVVTPGILKTQVSDFALKEAVAL</sequence>
<keyword evidence="7" id="KW-0067">ATP-binding</keyword>
<dbReference type="PANTHER" id="PTHR33571:SF12">
    <property type="entry name" value="BSL3053 PROTEIN"/>
    <property type="match status" value="1"/>
</dbReference>
<dbReference type="GO" id="GO:0046872">
    <property type="term" value="F:metal ion binding"/>
    <property type="evidence" value="ECO:0007669"/>
    <property type="project" value="UniProtKB-KW"/>
</dbReference>
<dbReference type="CDD" id="cd05403">
    <property type="entry name" value="NT_KNTase_like"/>
    <property type="match status" value="1"/>
</dbReference>
<dbReference type="Proteomes" id="UP000192359">
    <property type="component" value="Unassembled WGS sequence"/>
</dbReference>
<proteinExistence type="inferred from homology"/>
<evidence type="ECO:0000313" key="11">
    <source>
        <dbReference type="EMBL" id="ORC22063.1"/>
    </source>
</evidence>
<evidence type="ECO:0000256" key="3">
    <source>
        <dbReference type="ARBA" id="ARBA00022679"/>
    </source>
</evidence>
<feature type="domain" description="Polymerase nucleotidyl transferase" evidence="10">
    <location>
        <begin position="37"/>
        <end position="107"/>
    </location>
</feature>
<dbReference type="Pfam" id="PF01909">
    <property type="entry name" value="NTP_transf_2"/>
    <property type="match status" value="1"/>
</dbReference>
<dbReference type="AlphaFoldDB" id="A0A1Y1RQQ2"/>
<dbReference type="InterPro" id="IPR052038">
    <property type="entry name" value="Type-VII_TA_antitoxin"/>
</dbReference>
<dbReference type="EMBL" id="LXWF01000011">
    <property type="protein sequence ID" value="ORC22063.1"/>
    <property type="molecule type" value="Genomic_DNA"/>
</dbReference>
<keyword evidence="2" id="KW-1277">Toxin-antitoxin system</keyword>
<evidence type="ECO:0000256" key="7">
    <source>
        <dbReference type="ARBA" id="ARBA00022840"/>
    </source>
</evidence>
<evidence type="ECO:0000256" key="6">
    <source>
        <dbReference type="ARBA" id="ARBA00022741"/>
    </source>
</evidence>
<evidence type="ECO:0000256" key="9">
    <source>
        <dbReference type="ARBA" id="ARBA00038276"/>
    </source>
</evidence>
<dbReference type="InterPro" id="IPR043519">
    <property type="entry name" value="NT_sf"/>
</dbReference>
<evidence type="ECO:0000256" key="2">
    <source>
        <dbReference type="ARBA" id="ARBA00022649"/>
    </source>
</evidence>
<comment type="caution">
    <text evidence="11">The sequence shown here is derived from an EMBL/GenBank/DDBJ whole genome shotgun (WGS) entry which is preliminary data.</text>
</comment>
<dbReference type="SUPFAM" id="SSF81301">
    <property type="entry name" value="Nucleotidyltransferase"/>
    <property type="match status" value="1"/>
</dbReference>
<dbReference type="GO" id="GO:0016779">
    <property type="term" value="F:nucleotidyltransferase activity"/>
    <property type="evidence" value="ECO:0007669"/>
    <property type="project" value="UniProtKB-KW"/>
</dbReference>
<name>A0A1Y1RQQ2_9MICC</name>
<evidence type="ECO:0000256" key="8">
    <source>
        <dbReference type="ARBA" id="ARBA00022842"/>
    </source>
</evidence>
<dbReference type="InterPro" id="IPR002934">
    <property type="entry name" value="Polymerase_NTP_transf_dom"/>
</dbReference>
<comment type="similarity">
    <text evidence="9">Belongs to the MntA antitoxin family.</text>
</comment>
<evidence type="ECO:0000256" key="5">
    <source>
        <dbReference type="ARBA" id="ARBA00022723"/>
    </source>
</evidence>
<keyword evidence="12" id="KW-1185">Reference proteome</keyword>
<dbReference type="OrthoDB" id="9803128at2"/>
<organism evidence="11 12">
    <name type="scientific">Rothia nasimurium</name>
    <dbReference type="NCBI Taxonomy" id="85336"/>
    <lineage>
        <taxon>Bacteria</taxon>
        <taxon>Bacillati</taxon>
        <taxon>Actinomycetota</taxon>
        <taxon>Actinomycetes</taxon>
        <taxon>Micrococcales</taxon>
        <taxon>Micrococcaceae</taxon>
        <taxon>Rothia</taxon>
    </lineage>
</organism>
<evidence type="ECO:0000256" key="1">
    <source>
        <dbReference type="ARBA" id="ARBA00001946"/>
    </source>
</evidence>
<evidence type="ECO:0000313" key="12">
    <source>
        <dbReference type="Proteomes" id="UP000192359"/>
    </source>
</evidence>